<comment type="subunit">
    <text evidence="2 6">Homotetramer.</text>
</comment>
<dbReference type="InterPro" id="IPR015868">
    <property type="entry name" value="Glutaminase"/>
</dbReference>
<keyword evidence="6" id="KW-0007">Acetylation</keyword>
<evidence type="ECO:0000313" key="7">
    <source>
        <dbReference type="EMBL" id="GLW90606.1"/>
    </source>
</evidence>
<feature type="binding site" evidence="6">
    <location>
        <position position="174"/>
    </location>
    <ligand>
        <name>substrate</name>
    </ligand>
</feature>
<reference evidence="7" key="1">
    <citation type="submission" date="2023-02" db="EMBL/GenBank/DDBJ databases">
        <title>Actinokineospora globicatena NBRC 15670.</title>
        <authorList>
            <person name="Ichikawa N."/>
            <person name="Sato H."/>
            <person name="Tonouchi N."/>
        </authorList>
    </citation>
    <scope>NUCLEOTIDE SEQUENCE</scope>
    <source>
        <strain evidence="7">NBRC 15670</strain>
    </source>
</reference>
<feature type="binding site" evidence="6">
    <location>
        <position position="167"/>
    </location>
    <ligand>
        <name>substrate</name>
    </ligand>
</feature>
<keyword evidence="4 6" id="KW-0378">Hydrolase</keyword>
<evidence type="ECO:0000256" key="3">
    <source>
        <dbReference type="ARBA" id="ARBA00012918"/>
    </source>
</evidence>
<dbReference type="PANTHER" id="PTHR12544">
    <property type="entry name" value="GLUTAMINASE"/>
    <property type="match status" value="1"/>
</dbReference>
<dbReference type="HAMAP" id="MF_00313">
    <property type="entry name" value="Glutaminase"/>
    <property type="match status" value="1"/>
</dbReference>
<dbReference type="PANTHER" id="PTHR12544:SF29">
    <property type="entry name" value="GLUTAMINASE"/>
    <property type="match status" value="1"/>
</dbReference>
<dbReference type="Gene3D" id="3.40.710.10">
    <property type="entry name" value="DD-peptidase/beta-lactamase superfamily"/>
    <property type="match status" value="1"/>
</dbReference>
<keyword evidence="8" id="KW-1185">Reference proteome</keyword>
<dbReference type="Proteomes" id="UP001165042">
    <property type="component" value="Unassembled WGS sequence"/>
</dbReference>
<feature type="binding site" evidence="6">
    <location>
        <position position="124"/>
    </location>
    <ligand>
        <name>substrate</name>
    </ligand>
</feature>
<evidence type="ECO:0000256" key="4">
    <source>
        <dbReference type="ARBA" id="ARBA00022801"/>
    </source>
</evidence>
<name>A0A9W6V932_9PSEU</name>
<dbReference type="EC" id="3.5.1.2" evidence="3 6"/>
<dbReference type="EMBL" id="BSSD01000001">
    <property type="protein sequence ID" value="GLW90606.1"/>
    <property type="molecule type" value="Genomic_DNA"/>
</dbReference>
<evidence type="ECO:0000256" key="5">
    <source>
        <dbReference type="ARBA" id="ARBA00049534"/>
    </source>
</evidence>
<comment type="caution">
    <text evidence="7">The sequence shown here is derived from an EMBL/GenBank/DDBJ whole genome shotgun (WGS) entry which is preliminary data.</text>
</comment>
<evidence type="ECO:0000256" key="6">
    <source>
        <dbReference type="HAMAP-Rule" id="MF_00313"/>
    </source>
</evidence>
<feature type="binding site" evidence="6">
    <location>
        <position position="198"/>
    </location>
    <ligand>
        <name>substrate</name>
    </ligand>
</feature>
<dbReference type="InterPro" id="IPR012338">
    <property type="entry name" value="Beta-lactam/transpept-like"/>
</dbReference>
<dbReference type="GO" id="GO:0006543">
    <property type="term" value="P:L-glutamine catabolic process"/>
    <property type="evidence" value="ECO:0007669"/>
    <property type="project" value="TreeGrafter"/>
</dbReference>
<evidence type="ECO:0000313" key="8">
    <source>
        <dbReference type="Proteomes" id="UP001165042"/>
    </source>
</evidence>
<feature type="binding site" evidence="6">
    <location>
        <position position="249"/>
    </location>
    <ligand>
        <name>substrate</name>
    </ligand>
</feature>
<accession>A0A9W6V932</accession>
<dbReference type="NCBIfam" id="TIGR03814">
    <property type="entry name" value="Gln_ase"/>
    <property type="match status" value="1"/>
</dbReference>
<dbReference type="AlphaFoldDB" id="A0A9W6V932"/>
<dbReference type="Pfam" id="PF04960">
    <property type="entry name" value="Glutaminase"/>
    <property type="match status" value="1"/>
</dbReference>
<protein>
    <recommendedName>
        <fullName evidence="3 6">Glutaminase</fullName>
        <ecNumber evidence="3 6">3.5.1.2</ecNumber>
    </recommendedName>
</protein>
<feature type="binding site" evidence="6">
    <location>
        <position position="74"/>
    </location>
    <ligand>
        <name>substrate</name>
    </ligand>
</feature>
<comment type="similarity">
    <text evidence="1 6">Belongs to the glutaminase family.</text>
</comment>
<dbReference type="GO" id="GO:0006537">
    <property type="term" value="P:glutamate biosynthetic process"/>
    <property type="evidence" value="ECO:0007669"/>
    <property type="project" value="TreeGrafter"/>
</dbReference>
<dbReference type="GO" id="GO:0004359">
    <property type="term" value="F:glutaminase activity"/>
    <property type="evidence" value="ECO:0007669"/>
    <property type="project" value="UniProtKB-UniRule"/>
</dbReference>
<dbReference type="SUPFAM" id="SSF56601">
    <property type="entry name" value="beta-lactamase/transpeptidase-like"/>
    <property type="match status" value="1"/>
</dbReference>
<organism evidence="7 8">
    <name type="scientific">Actinokineospora globicatena</name>
    <dbReference type="NCBI Taxonomy" id="103729"/>
    <lineage>
        <taxon>Bacteria</taxon>
        <taxon>Bacillati</taxon>
        <taxon>Actinomycetota</taxon>
        <taxon>Actinomycetes</taxon>
        <taxon>Pseudonocardiales</taxon>
        <taxon>Pseudonocardiaceae</taxon>
        <taxon>Actinokineospora</taxon>
    </lineage>
</organism>
<evidence type="ECO:0000256" key="1">
    <source>
        <dbReference type="ARBA" id="ARBA00011076"/>
    </source>
</evidence>
<proteinExistence type="inferred from homology"/>
<evidence type="ECO:0000256" key="2">
    <source>
        <dbReference type="ARBA" id="ARBA00011881"/>
    </source>
</evidence>
<sequence length="313" mass="32521">MAARARSATLSTVELSDVLAEVRETVGTVTTGVVTSAIPALARIDPHRFGLAYAGVDGELVGVGDWDTAFSVQSVSKVFSLALVLAHDGEALWTRVRRQPSVYRFNSLSELDGDCGIPRNPFVNAGALVVTDRLLGITGDAKQAVLDLLLTESGGGLYVDEAVAADEQAHNHRNSAIAHLIADHGNLHHPVEDVLDHYTGHCAIAATCGQLATAALFLARGGIRTNGERLLSAADTTRLNAILLTCGTYEAAGDFAYSVGLPAKSGIGGAILAVIPGRGILCAWGPALDAHGNSIAATQALSTFTSITGWSIF</sequence>
<comment type="caution">
    <text evidence="6">Lacks conserved residue(s) required for the propagation of feature annotation.</text>
</comment>
<gene>
    <name evidence="6 7" type="primary">glsA</name>
    <name evidence="7" type="ORF">Aglo03_14220</name>
</gene>
<comment type="catalytic activity">
    <reaction evidence="5 6">
        <text>L-glutamine + H2O = L-glutamate + NH4(+)</text>
        <dbReference type="Rhea" id="RHEA:15889"/>
        <dbReference type="ChEBI" id="CHEBI:15377"/>
        <dbReference type="ChEBI" id="CHEBI:28938"/>
        <dbReference type="ChEBI" id="CHEBI:29985"/>
        <dbReference type="ChEBI" id="CHEBI:58359"/>
        <dbReference type="EC" id="3.5.1.2"/>
    </reaction>
</comment>